<feature type="compositionally biased region" description="Basic and acidic residues" evidence="12">
    <location>
        <begin position="10"/>
        <end position="31"/>
    </location>
</feature>
<dbReference type="Pfam" id="PF13499">
    <property type="entry name" value="EF-hand_7"/>
    <property type="match status" value="2"/>
</dbReference>
<evidence type="ECO:0000256" key="4">
    <source>
        <dbReference type="ARBA" id="ARBA00022741"/>
    </source>
</evidence>
<feature type="domain" description="EF-hand" evidence="14">
    <location>
        <begin position="311"/>
        <end position="346"/>
    </location>
</feature>
<evidence type="ECO:0000256" key="9">
    <source>
        <dbReference type="ARBA" id="ARBA00048679"/>
    </source>
</evidence>
<evidence type="ECO:0000256" key="8">
    <source>
        <dbReference type="ARBA" id="ARBA00047899"/>
    </source>
</evidence>
<keyword evidence="7 10" id="KW-0067">ATP-binding</keyword>
<dbReference type="PROSITE" id="PS50011">
    <property type="entry name" value="PROTEIN_KINASE_DOM"/>
    <property type="match status" value="1"/>
</dbReference>
<dbReference type="PANTHER" id="PTHR24350">
    <property type="entry name" value="SERINE/THREONINE-PROTEIN KINASE IAL-RELATED"/>
    <property type="match status" value="1"/>
</dbReference>
<feature type="domain" description="Protein kinase" evidence="13">
    <location>
        <begin position="43"/>
        <end position="379"/>
    </location>
</feature>
<evidence type="ECO:0000256" key="2">
    <source>
        <dbReference type="ARBA" id="ARBA00022679"/>
    </source>
</evidence>
<feature type="domain" description="EF-hand" evidence="14">
    <location>
        <begin position="347"/>
        <end position="379"/>
    </location>
</feature>
<organism evidence="15 16">
    <name type="scientific">Globodera pallida</name>
    <name type="common">Potato cyst nematode worm</name>
    <name type="synonym">Heterodera pallida</name>
    <dbReference type="NCBI Taxonomy" id="36090"/>
    <lineage>
        <taxon>Eukaryota</taxon>
        <taxon>Metazoa</taxon>
        <taxon>Ecdysozoa</taxon>
        <taxon>Nematoda</taxon>
        <taxon>Chromadorea</taxon>
        <taxon>Rhabditida</taxon>
        <taxon>Tylenchina</taxon>
        <taxon>Tylenchomorpha</taxon>
        <taxon>Tylenchoidea</taxon>
        <taxon>Heteroderidae</taxon>
        <taxon>Heteroderinae</taxon>
        <taxon>Globodera</taxon>
    </lineage>
</organism>
<dbReference type="Gene3D" id="1.10.510.10">
    <property type="entry name" value="Transferase(Phosphotransferase) domain 1"/>
    <property type="match status" value="1"/>
</dbReference>
<dbReference type="WBParaSite" id="GPLIN_001050400">
    <property type="protein sequence ID" value="GPLIN_001050400"/>
    <property type="gene ID" value="GPLIN_001050400"/>
</dbReference>
<feature type="binding site" evidence="10 11">
    <location>
        <position position="72"/>
    </location>
    <ligand>
        <name>ATP</name>
        <dbReference type="ChEBI" id="CHEBI:30616"/>
    </ligand>
</feature>
<comment type="catalytic activity">
    <reaction evidence="9">
        <text>L-seryl-[protein] + ATP = O-phospho-L-seryl-[protein] + ADP + H(+)</text>
        <dbReference type="Rhea" id="RHEA:17989"/>
        <dbReference type="Rhea" id="RHEA-COMP:9863"/>
        <dbReference type="Rhea" id="RHEA-COMP:11604"/>
        <dbReference type="ChEBI" id="CHEBI:15378"/>
        <dbReference type="ChEBI" id="CHEBI:29999"/>
        <dbReference type="ChEBI" id="CHEBI:30616"/>
        <dbReference type="ChEBI" id="CHEBI:83421"/>
        <dbReference type="ChEBI" id="CHEBI:456216"/>
        <dbReference type="EC" id="2.7.11.1"/>
    </reaction>
</comment>
<protein>
    <submittedName>
        <fullName evidence="16">Protein kinase domain-containing protein</fullName>
    </submittedName>
</protein>
<evidence type="ECO:0000256" key="10">
    <source>
        <dbReference type="PIRSR" id="PIRSR630616-2"/>
    </source>
</evidence>
<dbReference type="Gene3D" id="1.10.238.10">
    <property type="entry name" value="EF-hand"/>
    <property type="match status" value="2"/>
</dbReference>
<proteinExistence type="predicted"/>
<evidence type="ECO:0000256" key="1">
    <source>
        <dbReference type="ARBA" id="ARBA00022527"/>
    </source>
</evidence>
<evidence type="ECO:0000256" key="12">
    <source>
        <dbReference type="SAM" id="MobiDB-lite"/>
    </source>
</evidence>
<reference evidence="16" key="3">
    <citation type="submission" date="2016-06" db="UniProtKB">
        <authorList>
            <consortium name="WormBaseParasite"/>
        </authorList>
    </citation>
    <scope>IDENTIFICATION</scope>
</reference>
<evidence type="ECO:0000259" key="13">
    <source>
        <dbReference type="PROSITE" id="PS50011"/>
    </source>
</evidence>
<name>A0A183CCA3_GLOPA</name>
<dbReference type="SUPFAM" id="SSF56112">
    <property type="entry name" value="Protein kinase-like (PK-like)"/>
    <property type="match status" value="1"/>
</dbReference>
<dbReference type="GO" id="GO:0005524">
    <property type="term" value="F:ATP binding"/>
    <property type="evidence" value="ECO:0007669"/>
    <property type="project" value="UniProtKB-UniRule"/>
</dbReference>
<keyword evidence="5" id="KW-0418">Kinase</keyword>
<sequence>MKKIRYSSTAEKEDNPKEDETTVDDKEEKREDEMSLLCSFDDFKDVRDIGTGAFARVFHGVESPSNRNVALKRINLTEIDTDSVLYASVKNEVNILKSLSHPNIVKCFYSFEEVRQSVKYVVLVLEYVNGGDLEKWLKSEDQQPPIAVAGSGYVARVHQIADAVQYIHTKLDLRTVFVLFDLGTFRPSDYNCSFRPSDCFCSFRPWDFSTFGPEANHSLATATTMTASGSFICRRYLLNDDEVSNTFDMLDMDKDGGLSRMEIAALLRTANVEPTRKELDFIFQEMDKDNSGKINKESFVSYLRCPLINQITVKELRDQFAAYDTIGSGTISRDELKKILEKTADLHNDDAIDEMFEHCDGDNDGRINFDEFLRMVRGK</sequence>
<keyword evidence="4 10" id="KW-0547">Nucleotide-binding</keyword>
<dbReference type="CDD" id="cd00180">
    <property type="entry name" value="PKc"/>
    <property type="match status" value="1"/>
</dbReference>
<dbReference type="GO" id="GO:0005509">
    <property type="term" value="F:calcium ion binding"/>
    <property type="evidence" value="ECO:0007669"/>
    <property type="project" value="InterPro"/>
</dbReference>
<dbReference type="InterPro" id="IPR030616">
    <property type="entry name" value="Aur-like"/>
</dbReference>
<dbReference type="Proteomes" id="UP000050741">
    <property type="component" value="Unassembled WGS sequence"/>
</dbReference>
<comment type="catalytic activity">
    <reaction evidence="8">
        <text>L-threonyl-[protein] + ATP = O-phospho-L-threonyl-[protein] + ADP + H(+)</text>
        <dbReference type="Rhea" id="RHEA:46608"/>
        <dbReference type="Rhea" id="RHEA-COMP:11060"/>
        <dbReference type="Rhea" id="RHEA-COMP:11605"/>
        <dbReference type="ChEBI" id="CHEBI:15378"/>
        <dbReference type="ChEBI" id="CHEBI:30013"/>
        <dbReference type="ChEBI" id="CHEBI:30616"/>
        <dbReference type="ChEBI" id="CHEBI:61977"/>
        <dbReference type="ChEBI" id="CHEBI:456216"/>
        <dbReference type="EC" id="2.7.11.1"/>
    </reaction>
</comment>
<evidence type="ECO:0000256" key="3">
    <source>
        <dbReference type="ARBA" id="ARBA00022737"/>
    </source>
</evidence>
<keyword evidence="1" id="KW-0723">Serine/threonine-protein kinase</keyword>
<keyword evidence="6" id="KW-0106">Calcium</keyword>
<dbReference type="CDD" id="cd00051">
    <property type="entry name" value="EFh"/>
    <property type="match status" value="1"/>
</dbReference>
<evidence type="ECO:0000313" key="16">
    <source>
        <dbReference type="WBParaSite" id="GPLIN_001050400"/>
    </source>
</evidence>
<dbReference type="PROSITE" id="PS00107">
    <property type="entry name" value="PROTEIN_KINASE_ATP"/>
    <property type="match status" value="1"/>
</dbReference>
<keyword evidence="2" id="KW-0808">Transferase</keyword>
<dbReference type="PROSITE" id="PS50222">
    <property type="entry name" value="EF_HAND_2"/>
    <property type="match status" value="4"/>
</dbReference>
<feature type="domain" description="EF-hand" evidence="14">
    <location>
        <begin position="238"/>
        <end position="273"/>
    </location>
</feature>
<dbReference type="Pfam" id="PF00069">
    <property type="entry name" value="Pkinase"/>
    <property type="match status" value="1"/>
</dbReference>
<dbReference type="InterPro" id="IPR002048">
    <property type="entry name" value="EF_hand_dom"/>
</dbReference>
<keyword evidence="3" id="KW-0677">Repeat</keyword>
<dbReference type="InterPro" id="IPR011009">
    <property type="entry name" value="Kinase-like_dom_sf"/>
</dbReference>
<evidence type="ECO:0000256" key="6">
    <source>
        <dbReference type="ARBA" id="ARBA00022837"/>
    </source>
</evidence>
<dbReference type="InterPro" id="IPR018247">
    <property type="entry name" value="EF_Hand_1_Ca_BS"/>
</dbReference>
<feature type="domain" description="EF-hand" evidence="14">
    <location>
        <begin position="274"/>
        <end position="309"/>
    </location>
</feature>
<evidence type="ECO:0000256" key="11">
    <source>
        <dbReference type="PROSITE-ProRule" id="PRU10141"/>
    </source>
</evidence>
<evidence type="ECO:0000313" key="15">
    <source>
        <dbReference type="Proteomes" id="UP000050741"/>
    </source>
</evidence>
<dbReference type="AlphaFoldDB" id="A0A183CCA3"/>
<dbReference type="InterPro" id="IPR017441">
    <property type="entry name" value="Protein_kinase_ATP_BS"/>
</dbReference>
<dbReference type="GO" id="GO:0004674">
    <property type="term" value="F:protein serine/threonine kinase activity"/>
    <property type="evidence" value="ECO:0007669"/>
    <property type="project" value="UniProtKB-KW"/>
</dbReference>
<feature type="region of interest" description="Disordered" evidence="12">
    <location>
        <begin position="1"/>
        <end position="31"/>
    </location>
</feature>
<accession>A0A183CCA3</accession>
<dbReference type="InterPro" id="IPR011992">
    <property type="entry name" value="EF-hand-dom_pair"/>
</dbReference>
<reference evidence="15" key="2">
    <citation type="submission" date="2014-05" db="EMBL/GenBank/DDBJ databases">
        <title>The genome and life-stage specific transcriptomes of Globodera pallida elucidate key aspects of plant parasitism by a cyst nematode.</title>
        <authorList>
            <person name="Cotton J.A."/>
            <person name="Lilley C.J."/>
            <person name="Jones L.M."/>
            <person name="Kikuchi T."/>
            <person name="Reid A.J."/>
            <person name="Thorpe P."/>
            <person name="Tsai I.J."/>
            <person name="Beasley H."/>
            <person name="Blok V."/>
            <person name="Cock P.J.A."/>
            <person name="Van den Akker S.E."/>
            <person name="Holroyd N."/>
            <person name="Hunt M."/>
            <person name="Mantelin S."/>
            <person name="Naghra H."/>
            <person name="Pain A."/>
            <person name="Palomares-Rius J.E."/>
            <person name="Zarowiecki M."/>
            <person name="Berriman M."/>
            <person name="Jones J.T."/>
            <person name="Urwin P.E."/>
        </authorList>
    </citation>
    <scope>NUCLEOTIDE SEQUENCE [LARGE SCALE GENOMIC DNA]</scope>
    <source>
        <strain evidence="15">Lindley</strain>
    </source>
</reference>
<evidence type="ECO:0000259" key="14">
    <source>
        <dbReference type="PROSITE" id="PS50222"/>
    </source>
</evidence>
<evidence type="ECO:0000256" key="5">
    <source>
        <dbReference type="ARBA" id="ARBA00022777"/>
    </source>
</evidence>
<dbReference type="SMART" id="SM00054">
    <property type="entry name" value="EFh"/>
    <property type="match status" value="4"/>
</dbReference>
<reference evidence="15" key="1">
    <citation type="submission" date="2013-12" db="EMBL/GenBank/DDBJ databases">
        <authorList>
            <person name="Aslett M."/>
        </authorList>
    </citation>
    <scope>NUCLEOTIDE SEQUENCE [LARGE SCALE GENOMIC DNA]</scope>
    <source>
        <strain evidence="15">Lindley</strain>
    </source>
</reference>
<evidence type="ECO:0000256" key="7">
    <source>
        <dbReference type="ARBA" id="ARBA00022840"/>
    </source>
</evidence>
<dbReference type="SUPFAM" id="SSF47473">
    <property type="entry name" value="EF-hand"/>
    <property type="match status" value="1"/>
</dbReference>
<dbReference type="PROSITE" id="PS00018">
    <property type="entry name" value="EF_HAND_1"/>
    <property type="match status" value="1"/>
</dbReference>
<keyword evidence="15" id="KW-1185">Reference proteome</keyword>
<dbReference type="FunFam" id="1.10.238.10:FF:000003">
    <property type="entry name" value="Calmodulin A"/>
    <property type="match status" value="1"/>
</dbReference>
<dbReference type="InterPro" id="IPR000719">
    <property type="entry name" value="Prot_kinase_dom"/>
</dbReference>